<reference evidence="3" key="1">
    <citation type="submission" date="2020-08" db="EMBL/GenBank/DDBJ databases">
        <title>Genome sequencing and assembly of the red palm weevil Rhynchophorus ferrugineus.</title>
        <authorList>
            <person name="Dias G.B."/>
            <person name="Bergman C.M."/>
            <person name="Manee M."/>
        </authorList>
    </citation>
    <scope>NUCLEOTIDE SEQUENCE</scope>
    <source>
        <strain evidence="3">AA-2017</strain>
        <tissue evidence="3">Whole larva</tissue>
    </source>
</reference>
<comment type="caution">
    <text evidence="3">The sequence shown here is derived from an EMBL/GenBank/DDBJ whole genome shotgun (WGS) entry which is preliminary data.</text>
</comment>
<name>A0A834HLR7_RHYFE</name>
<evidence type="ECO:0000256" key="1">
    <source>
        <dbReference type="SAM" id="MobiDB-lite"/>
    </source>
</evidence>
<keyword evidence="4" id="KW-1185">Reference proteome</keyword>
<gene>
    <name evidence="3" type="ORF">GWI33_000770</name>
</gene>
<organism evidence="3 4">
    <name type="scientific">Rhynchophorus ferrugineus</name>
    <name type="common">Red palm weevil</name>
    <name type="synonym">Curculio ferrugineus</name>
    <dbReference type="NCBI Taxonomy" id="354439"/>
    <lineage>
        <taxon>Eukaryota</taxon>
        <taxon>Metazoa</taxon>
        <taxon>Ecdysozoa</taxon>
        <taxon>Arthropoda</taxon>
        <taxon>Hexapoda</taxon>
        <taxon>Insecta</taxon>
        <taxon>Pterygota</taxon>
        <taxon>Neoptera</taxon>
        <taxon>Endopterygota</taxon>
        <taxon>Coleoptera</taxon>
        <taxon>Polyphaga</taxon>
        <taxon>Cucujiformia</taxon>
        <taxon>Curculionidae</taxon>
        <taxon>Dryophthorinae</taxon>
        <taxon>Rhynchophorus</taxon>
    </lineage>
</organism>
<evidence type="ECO:0000313" key="3">
    <source>
        <dbReference type="EMBL" id="KAF7264009.1"/>
    </source>
</evidence>
<feature type="chain" id="PRO_5032344865" evidence="2">
    <location>
        <begin position="20"/>
        <end position="178"/>
    </location>
</feature>
<dbReference type="Proteomes" id="UP000625711">
    <property type="component" value="Unassembled WGS sequence"/>
</dbReference>
<proteinExistence type="predicted"/>
<accession>A0A834HLR7</accession>
<keyword evidence="2" id="KW-0732">Signal</keyword>
<evidence type="ECO:0000313" key="4">
    <source>
        <dbReference type="Proteomes" id="UP000625711"/>
    </source>
</evidence>
<feature type="signal peptide" evidence="2">
    <location>
        <begin position="1"/>
        <end position="19"/>
    </location>
</feature>
<dbReference type="AlphaFoldDB" id="A0A834HLR7"/>
<dbReference type="EMBL" id="JAACXV010018677">
    <property type="protein sequence ID" value="KAF7264009.1"/>
    <property type="molecule type" value="Genomic_DNA"/>
</dbReference>
<evidence type="ECO:0000256" key="2">
    <source>
        <dbReference type="SAM" id="SignalP"/>
    </source>
</evidence>
<feature type="region of interest" description="Disordered" evidence="1">
    <location>
        <begin position="69"/>
        <end position="89"/>
    </location>
</feature>
<sequence length="178" mass="21098">MLIVLLLVVLAVNLGSCGSYYYASGYPYGVQTYLSAPYTKSYQYGMNGYDYHNYGHGYHSYGYSDYFHDDDDDEDDDDDDDYDDDDDDGDFDDDFYHNFWPYQRYAYRKMYPILYEKYMMPAITLEAPLIQKYVAPVLMPSIRSPSMYQAHPAGYNMYDYAGNYRFDKEYYPSVLYKK</sequence>
<protein>
    <submittedName>
        <fullName evidence="3">Uncharacterized protein</fullName>
    </submittedName>
</protein>